<feature type="compositionally biased region" description="Polar residues" evidence="1">
    <location>
        <begin position="29"/>
        <end position="45"/>
    </location>
</feature>
<evidence type="ECO:0000313" key="2">
    <source>
        <dbReference type="EMBL" id="KAK2153827.1"/>
    </source>
</evidence>
<dbReference type="Proteomes" id="UP001208570">
    <property type="component" value="Unassembled WGS sequence"/>
</dbReference>
<feature type="region of interest" description="Disordered" evidence="1">
    <location>
        <begin position="1"/>
        <end position="55"/>
    </location>
</feature>
<evidence type="ECO:0000256" key="1">
    <source>
        <dbReference type="SAM" id="MobiDB-lite"/>
    </source>
</evidence>
<accession>A0AAD9JJG2</accession>
<dbReference type="EMBL" id="JAODUP010000284">
    <property type="protein sequence ID" value="KAK2153827.1"/>
    <property type="molecule type" value="Genomic_DNA"/>
</dbReference>
<organism evidence="2 3">
    <name type="scientific">Paralvinella palmiformis</name>
    <dbReference type="NCBI Taxonomy" id="53620"/>
    <lineage>
        <taxon>Eukaryota</taxon>
        <taxon>Metazoa</taxon>
        <taxon>Spiralia</taxon>
        <taxon>Lophotrochozoa</taxon>
        <taxon>Annelida</taxon>
        <taxon>Polychaeta</taxon>
        <taxon>Sedentaria</taxon>
        <taxon>Canalipalpata</taxon>
        <taxon>Terebellida</taxon>
        <taxon>Terebelliformia</taxon>
        <taxon>Alvinellidae</taxon>
        <taxon>Paralvinella</taxon>
    </lineage>
</organism>
<keyword evidence="3" id="KW-1185">Reference proteome</keyword>
<name>A0AAD9JJG2_9ANNE</name>
<gene>
    <name evidence="2" type="ORF">LSH36_284g03000</name>
</gene>
<dbReference type="AlphaFoldDB" id="A0AAD9JJG2"/>
<protein>
    <submittedName>
        <fullName evidence="2">Uncharacterized protein</fullName>
    </submittedName>
</protein>
<sequence length="112" mass="11892">SSGSEKGFSGLRMTYNPTFTPGSRDPSAESVTSLISTSTGNSISPHGTMGYPLVPMTTAAPAQRPHSITSRLPNRSRKAIVESLEPVGERNIIGTCCDRIPQITLNFNSSPN</sequence>
<proteinExistence type="predicted"/>
<evidence type="ECO:0000313" key="3">
    <source>
        <dbReference type="Proteomes" id="UP001208570"/>
    </source>
</evidence>
<comment type="caution">
    <text evidence="2">The sequence shown here is derived from an EMBL/GenBank/DDBJ whole genome shotgun (WGS) entry which is preliminary data.</text>
</comment>
<reference evidence="2" key="1">
    <citation type="journal article" date="2023" name="Mol. Biol. Evol.">
        <title>Third-Generation Sequencing Reveals the Adaptive Role of the Epigenome in Three Deep-Sea Polychaetes.</title>
        <authorList>
            <person name="Perez M."/>
            <person name="Aroh O."/>
            <person name="Sun Y."/>
            <person name="Lan Y."/>
            <person name="Juniper S.K."/>
            <person name="Young C.R."/>
            <person name="Angers B."/>
            <person name="Qian P.Y."/>
        </authorList>
    </citation>
    <scope>NUCLEOTIDE SEQUENCE</scope>
    <source>
        <strain evidence="2">P08H-3</strain>
    </source>
</reference>
<feature type="non-terminal residue" evidence="2">
    <location>
        <position position="1"/>
    </location>
</feature>